<dbReference type="Pfam" id="PF00111">
    <property type="entry name" value="Fer2"/>
    <property type="match status" value="1"/>
</dbReference>
<dbReference type="InterPro" id="IPR001433">
    <property type="entry name" value="OxRdtase_FAD/NAD-bd"/>
</dbReference>
<dbReference type="AlphaFoldDB" id="A0A1H4QCY7"/>
<dbReference type="PRINTS" id="PR00406">
    <property type="entry name" value="CYTB5RDTASE"/>
</dbReference>
<reference evidence="3" key="1">
    <citation type="submission" date="2016-10" db="EMBL/GenBank/DDBJ databases">
        <authorList>
            <person name="Varghese N."/>
            <person name="Submissions S."/>
        </authorList>
    </citation>
    <scope>NUCLEOTIDE SEQUENCE [LARGE SCALE GENOMIC DNA]</scope>
    <source>
        <strain evidence="3">DSM 12111</strain>
    </source>
</reference>
<dbReference type="InterPro" id="IPR050415">
    <property type="entry name" value="MRET"/>
</dbReference>
<dbReference type="OrthoDB" id="9796486at2"/>
<accession>A0A1H4QCY7</accession>
<dbReference type="SUPFAM" id="SSF63380">
    <property type="entry name" value="Riboflavin synthase domain-like"/>
    <property type="match status" value="1"/>
</dbReference>
<name>A0A1H4QCY7_PSEAG</name>
<dbReference type="Pfam" id="PF00175">
    <property type="entry name" value="NAD_binding_1"/>
    <property type="match status" value="1"/>
</dbReference>
<dbReference type="Pfam" id="PF00970">
    <property type="entry name" value="FAD_binding_6"/>
    <property type="match status" value="1"/>
</dbReference>
<dbReference type="InterPro" id="IPR017938">
    <property type="entry name" value="Riboflavin_synthase-like_b-brl"/>
</dbReference>
<dbReference type="GO" id="GO:0016491">
    <property type="term" value="F:oxidoreductase activity"/>
    <property type="evidence" value="ECO:0007669"/>
    <property type="project" value="InterPro"/>
</dbReference>
<dbReference type="SUPFAM" id="SSF52343">
    <property type="entry name" value="Ferredoxin reductase-like, C-terminal NADP-linked domain"/>
    <property type="match status" value="1"/>
</dbReference>
<dbReference type="InterPro" id="IPR001041">
    <property type="entry name" value="2Fe-2S_ferredoxin-type"/>
</dbReference>
<evidence type="ECO:0000313" key="3">
    <source>
        <dbReference type="Proteomes" id="UP000242849"/>
    </source>
</evidence>
<dbReference type="InterPro" id="IPR006058">
    <property type="entry name" value="2Fe2S_fd_BS"/>
</dbReference>
<dbReference type="STRING" id="53406.SAMN05421553_0446"/>
<dbReference type="CDD" id="cd06216">
    <property type="entry name" value="FNR_iron_sulfur_binding_2"/>
    <property type="match status" value="1"/>
</dbReference>
<dbReference type="InterPro" id="IPR039261">
    <property type="entry name" value="FNR_nucleotide-bd"/>
</dbReference>
<dbReference type="Gene3D" id="3.10.20.30">
    <property type="match status" value="1"/>
</dbReference>
<dbReference type="InterPro" id="IPR012675">
    <property type="entry name" value="Beta-grasp_dom_sf"/>
</dbReference>
<feature type="domain" description="FAD-binding FR-type" evidence="1">
    <location>
        <begin position="46"/>
        <end position="147"/>
    </location>
</feature>
<dbReference type="CDD" id="cd00207">
    <property type="entry name" value="fer2"/>
    <property type="match status" value="1"/>
</dbReference>
<dbReference type="Proteomes" id="UP000242849">
    <property type="component" value="Unassembled WGS sequence"/>
</dbReference>
<dbReference type="Gene3D" id="2.40.30.10">
    <property type="entry name" value="Translation factors"/>
    <property type="match status" value="1"/>
</dbReference>
<gene>
    <name evidence="2" type="ORF">SAMN05421553_0446</name>
</gene>
<dbReference type="PROSITE" id="PS51384">
    <property type="entry name" value="FAD_FR"/>
    <property type="match status" value="1"/>
</dbReference>
<dbReference type="InterPro" id="IPR017927">
    <property type="entry name" value="FAD-bd_FR_type"/>
</dbReference>
<dbReference type="PANTHER" id="PTHR47354:SF3">
    <property type="entry name" value="OXIDOREDUCTASE-RELATED"/>
    <property type="match status" value="1"/>
</dbReference>
<dbReference type="EMBL" id="FNSC01000001">
    <property type="protein sequence ID" value="SEC17474.1"/>
    <property type="molecule type" value="Genomic_DNA"/>
</dbReference>
<organism evidence="2 3">
    <name type="scientific">Pseudomonas anguilliseptica</name>
    <dbReference type="NCBI Taxonomy" id="53406"/>
    <lineage>
        <taxon>Bacteria</taxon>
        <taxon>Pseudomonadati</taxon>
        <taxon>Pseudomonadota</taxon>
        <taxon>Gammaproteobacteria</taxon>
        <taxon>Pseudomonadales</taxon>
        <taxon>Pseudomonadaceae</taxon>
        <taxon>Pseudomonas</taxon>
    </lineage>
</organism>
<dbReference type="GO" id="GO:0051537">
    <property type="term" value="F:2 iron, 2 sulfur cluster binding"/>
    <property type="evidence" value="ECO:0007669"/>
    <property type="project" value="InterPro"/>
</dbReference>
<proteinExistence type="predicted"/>
<keyword evidence="3" id="KW-1185">Reference proteome</keyword>
<sequence>MALLPFAWVRGLASLLYPLRALVAHGWLRESDVDAGLKLLHPALRLNRVFAQVTQRQWVADDMLELTLQANGNWHGAQPGQHLQLYLERDGVRLSRSYSLTAVQPKGRVQIAVKHQAAGRVSPYLLEHLAVGDVLELGPVYGELSWPEAQQGVLLLAAGSGITPLLGMLRAALAQGFSAPITLLHYVREQGQRGFVAELQALQAQHSNLQVRWSLTAAGAESGALTGRFAGEHLTEVTQLDQRRVLACGPAGFVAQVQQWWQAASLPGALQVEAFTAPMLHADVSLRQVRLGFARSHQQATANNQHSLLEQAEAHGLQPVHGCRQGICASCTCTLLSGTVRDLRSGALFSEPGQPIRLCVSAPHSDVEIDL</sequence>
<dbReference type="PANTHER" id="PTHR47354">
    <property type="entry name" value="NADH OXIDOREDUCTASE HCR"/>
    <property type="match status" value="1"/>
</dbReference>
<protein>
    <submittedName>
        <fullName evidence="2">Ferredoxin-NADP reductase</fullName>
    </submittedName>
</protein>
<dbReference type="InterPro" id="IPR036010">
    <property type="entry name" value="2Fe-2S_ferredoxin-like_sf"/>
</dbReference>
<evidence type="ECO:0000259" key="1">
    <source>
        <dbReference type="PROSITE" id="PS51384"/>
    </source>
</evidence>
<dbReference type="RefSeq" id="WP_090376133.1">
    <property type="nucleotide sequence ID" value="NZ_CP156749.1"/>
</dbReference>
<dbReference type="SUPFAM" id="SSF54292">
    <property type="entry name" value="2Fe-2S ferredoxin-like"/>
    <property type="match status" value="1"/>
</dbReference>
<dbReference type="PROSITE" id="PS00197">
    <property type="entry name" value="2FE2S_FER_1"/>
    <property type="match status" value="1"/>
</dbReference>
<dbReference type="Gene3D" id="3.40.50.80">
    <property type="entry name" value="Nucleotide-binding domain of ferredoxin-NADP reductase (FNR) module"/>
    <property type="match status" value="1"/>
</dbReference>
<evidence type="ECO:0000313" key="2">
    <source>
        <dbReference type="EMBL" id="SEC17474.1"/>
    </source>
</evidence>
<dbReference type="InterPro" id="IPR008333">
    <property type="entry name" value="Cbr1-like_FAD-bd_dom"/>
</dbReference>